<dbReference type="Gene3D" id="2.20.200.10">
    <property type="entry name" value="Outer membrane efflux proteins (OEP)"/>
    <property type="match status" value="1"/>
</dbReference>
<organism evidence="4 5">
    <name type="scientific">Flexistipes sinusarabici</name>
    <dbReference type="NCBI Taxonomy" id="2352"/>
    <lineage>
        <taxon>Bacteria</taxon>
        <taxon>Pseudomonadati</taxon>
        <taxon>Deferribacterota</taxon>
        <taxon>Deferribacteres</taxon>
        <taxon>Deferribacterales</taxon>
        <taxon>Flexistipitaceae</taxon>
        <taxon>Flexistipes</taxon>
    </lineage>
</organism>
<dbReference type="GO" id="GO:0005886">
    <property type="term" value="C:plasma membrane"/>
    <property type="evidence" value="ECO:0007669"/>
    <property type="project" value="UniProtKB-SubCell"/>
</dbReference>
<keyword evidence="2" id="KW-0472">Membrane</keyword>
<feature type="compositionally biased region" description="Polar residues" evidence="3">
    <location>
        <begin position="39"/>
        <end position="56"/>
    </location>
</feature>
<dbReference type="InterPro" id="IPR010131">
    <property type="entry name" value="MdtP/NodT-like"/>
</dbReference>
<dbReference type="Pfam" id="PF02321">
    <property type="entry name" value="OEP"/>
    <property type="match status" value="2"/>
</dbReference>
<name>A0A5D0MM58_FLESI</name>
<evidence type="ECO:0000256" key="1">
    <source>
        <dbReference type="ARBA" id="ARBA00007613"/>
    </source>
</evidence>
<keyword evidence="2" id="KW-0449">Lipoprotein</keyword>
<evidence type="ECO:0000256" key="2">
    <source>
        <dbReference type="RuleBase" id="RU362097"/>
    </source>
</evidence>
<dbReference type="InterPro" id="IPR003423">
    <property type="entry name" value="OMP_efflux"/>
</dbReference>
<dbReference type="Proteomes" id="UP000323337">
    <property type="component" value="Unassembled WGS sequence"/>
</dbReference>
<evidence type="ECO:0000313" key="5">
    <source>
        <dbReference type="Proteomes" id="UP000323337"/>
    </source>
</evidence>
<gene>
    <name evidence="4" type="ORF">FXF49_11045</name>
</gene>
<dbReference type="GO" id="GO:0015562">
    <property type="term" value="F:efflux transmembrane transporter activity"/>
    <property type="evidence" value="ECO:0007669"/>
    <property type="project" value="InterPro"/>
</dbReference>
<dbReference type="EMBL" id="VSIV01000329">
    <property type="protein sequence ID" value="TYB32530.1"/>
    <property type="molecule type" value="Genomic_DNA"/>
</dbReference>
<dbReference type="PANTHER" id="PTHR30203">
    <property type="entry name" value="OUTER MEMBRANE CATION EFFLUX PROTEIN"/>
    <property type="match status" value="1"/>
</dbReference>
<reference evidence="4 5" key="1">
    <citation type="submission" date="2019-08" db="EMBL/GenBank/DDBJ databases">
        <title>Genomic characterization of a novel candidate phylum (ARYD3) from a high temperature, high salinity tertiary oil reservoir in north central Oklahoma, USA.</title>
        <authorList>
            <person name="Youssef N.H."/>
            <person name="Yadav A."/>
            <person name="Elshahed M.S."/>
        </authorList>
    </citation>
    <scope>NUCLEOTIDE SEQUENCE [LARGE SCALE GENOMIC DNA]</scope>
    <source>
        <strain evidence="4">ARYD1</strain>
    </source>
</reference>
<feature type="region of interest" description="Disordered" evidence="3">
    <location>
        <begin position="34"/>
        <end position="59"/>
    </location>
</feature>
<keyword evidence="2" id="KW-1134">Transmembrane beta strand</keyword>
<dbReference type="RefSeq" id="WP_303701957.1">
    <property type="nucleotide sequence ID" value="NZ_VSIV01000329.1"/>
</dbReference>
<comment type="similarity">
    <text evidence="1 2">Belongs to the outer membrane factor (OMF) (TC 1.B.17) family.</text>
</comment>
<keyword evidence="2" id="KW-0564">Palmitate</keyword>
<dbReference type="Gene3D" id="1.20.1600.10">
    <property type="entry name" value="Outer membrane efflux proteins (OEP)"/>
    <property type="match status" value="1"/>
</dbReference>
<feature type="non-terminal residue" evidence="4">
    <location>
        <position position="1"/>
    </location>
</feature>
<evidence type="ECO:0000313" key="4">
    <source>
        <dbReference type="EMBL" id="TYB32530.1"/>
    </source>
</evidence>
<proteinExistence type="inferred from homology"/>
<dbReference type="AlphaFoldDB" id="A0A5D0MM58"/>
<accession>A0A5D0MM58</accession>
<comment type="caution">
    <text evidence="4">The sequence shown here is derived from an EMBL/GenBank/DDBJ whole genome shotgun (WGS) entry which is preliminary data.</text>
</comment>
<evidence type="ECO:0000256" key="3">
    <source>
        <dbReference type="SAM" id="MobiDB-lite"/>
    </source>
</evidence>
<protein>
    <submittedName>
        <fullName evidence="4">Efflux transporter outer membrane subunit</fullName>
    </submittedName>
</protein>
<comment type="subcellular location">
    <subcellularLocation>
        <location evidence="2">Cell membrane</location>
        <topology evidence="2">Lipid-anchor</topology>
    </subcellularLocation>
</comment>
<dbReference type="SUPFAM" id="SSF56954">
    <property type="entry name" value="Outer membrane efflux proteins (OEP)"/>
    <property type="match status" value="1"/>
</dbReference>
<dbReference type="NCBIfam" id="TIGR01845">
    <property type="entry name" value="outer_NodT"/>
    <property type="match status" value="1"/>
</dbReference>
<keyword evidence="2" id="KW-0812">Transmembrane</keyword>
<sequence length="422" mass="46923">TALEEKAVKGNLDLQTSLSRLRQARIRRGISKSDRYPTLNASGQIQEQRGSESLQPGTGGEEEEYYLAQFDSSWELDLFGGIRRSVEASQAELEASRADVNDVLVSLMAEVAVNYIEVRTYQQRLDITRANIRTQKKTYELNKSRYESGLIDELAVQQSLRNLETSRSQIPMLKSGLRAAKNRLAVLLGQEPGSIDEMLAADKGIPQVPPRVAVGIPAEAMRRRPDIRRAERQLAAQTARIGVATAELYPKFRLFGTIGLEAIDSNFLDSDSQFWGIGPGVSWNIFQGGALRLNIDLQTEKQKEAMLSYQSAVLNALQEVENALTAYAKEQLREESLQKAVAAAKRTEALARDRYNAGLTDFYNVLDAQRTLLELEDQLAASRAEVASNLARLYKALGGGWKYYNDIFNEPVTPETAESEGN</sequence>